<evidence type="ECO:0000313" key="11">
    <source>
        <dbReference type="EMBL" id="KCZ57805.1"/>
    </source>
</evidence>
<feature type="transmembrane region" description="Helical" evidence="9">
    <location>
        <begin position="39"/>
        <end position="62"/>
    </location>
</feature>
<dbReference type="OrthoDB" id="9796017at2"/>
<dbReference type="Pfam" id="PF01061">
    <property type="entry name" value="ABC2_membrane"/>
    <property type="match status" value="1"/>
</dbReference>
<dbReference type="PROSITE" id="PS51012">
    <property type="entry name" value="ABC_TM2"/>
    <property type="match status" value="1"/>
</dbReference>
<dbReference type="RefSeq" id="WP_051602922.1">
    <property type="nucleotide sequence ID" value="NZ_AWFH01000063.1"/>
</dbReference>
<dbReference type="InterPro" id="IPR047817">
    <property type="entry name" value="ABC2_TM_bact-type"/>
</dbReference>
<comment type="caution">
    <text evidence="11">The sequence shown here is derived from an EMBL/GenBank/DDBJ whole genome shotgun (WGS) entry which is preliminary data.</text>
</comment>
<keyword evidence="8 9" id="KW-0472">Membrane</keyword>
<sequence>MKRGSLQEAIQDIFSGLTKWRMWSALAWHYLRQRYKRTWIGMSWIGVSFALFMIAKIFVFGAMMGESISYYAVYLTMGYLIFRLISNAVTGSSGVFVSSRTWISSESLPLSIYVFQMMMNNFIIFFITLVPAIGIFAWSGHYYLSGLLWFLPCLLVYAVCTVCIGLLLGVISARYRDVMHFSATIMQVAYFLTPVLWIPPETGPRAVAAVVNPFSHYIAILREPLLDGTVPYFSWLVVLGCTCTLLLLSLVFFAVSRRKIIFWL</sequence>
<keyword evidence="3 9" id="KW-0813">Transport</keyword>
<evidence type="ECO:0000256" key="3">
    <source>
        <dbReference type="ARBA" id="ARBA00022448"/>
    </source>
</evidence>
<feature type="domain" description="ABC transmembrane type-2" evidence="10">
    <location>
        <begin position="40"/>
        <end position="256"/>
    </location>
</feature>
<keyword evidence="5 9" id="KW-0812">Transmembrane</keyword>
<evidence type="ECO:0000256" key="8">
    <source>
        <dbReference type="ARBA" id="ARBA00023136"/>
    </source>
</evidence>
<dbReference type="PANTHER" id="PTHR30413:SF10">
    <property type="entry name" value="CAPSULE POLYSACCHARIDE EXPORT INNER-MEMBRANE PROTEIN CTRC"/>
    <property type="match status" value="1"/>
</dbReference>
<dbReference type="GO" id="GO:0140359">
    <property type="term" value="F:ABC-type transporter activity"/>
    <property type="evidence" value="ECO:0007669"/>
    <property type="project" value="InterPro"/>
</dbReference>
<dbReference type="GO" id="GO:0015774">
    <property type="term" value="P:polysaccharide transport"/>
    <property type="evidence" value="ECO:0007669"/>
    <property type="project" value="UniProtKB-KW"/>
</dbReference>
<feature type="transmembrane region" description="Helical" evidence="9">
    <location>
        <begin position="149"/>
        <end position="171"/>
    </location>
</feature>
<keyword evidence="12" id="KW-1185">Reference proteome</keyword>
<comment type="subcellular location">
    <subcellularLocation>
        <location evidence="9">Cell inner membrane</location>
        <topology evidence="9">Multi-pass membrane protein</topology>
    </subcellularLocation>
    <subcellularLocation>
        <location evidence="1">Cell membrane</location>
        <topology evidence="1">Multi-pass membrane protein</topology>
    </subcellularLocation>
</comment>
<comment type="similarity">
    <text evidence="2 9">Belongs to the ABC-2 integral membrane protein family.</text>
</comment>
<keyword evidence="7" id="KW-0762">Sugar transport</keyword>
<evidence type="ECO:0000256" key="2">
    <source>
        <dbReference type="ARBA" id="ARBA00007783"/>
    </source>
</evidence>
<dbReference type="PANTHER" id="PTHR30413">
    <property type="entry name" value="INNER MEMBRANE TRANSPORT PERMEASE"/>
    <property type="match status" value="1"/>
</dbReference>
<feature type="transmembrane region" description="Helical" evidence="9">
    <location>
        <begin position="68"/>
        <end position="89"/>
    </location>
</feature>
<gene>
    <name evidence="11" type="ORF">HY36_11550</name>
</gene>
<accession>A0A059DWT8</accession>
<dbReference type="eggNOG" id="COG1682">
    <property type="taxonomic scope" value="Bacteria"/>
</dbReference>
<dbReference type="GO" id="GO:0015920">
    <property type="term" value="P:lipopolysaccharide transport"/>
    <property type="evidence" value="ECO:0007669"/>
    <property type="project" value="TreeGrafter"/>
</dbReference>
<keyword evidence="4 9" id="KW-1003">Cell membrane</keyword>
<evidence type="ECO:0000256" key="4">
    <source>
        <dbReference type="ARBA" id="ARBA00022475"/>
    </source>
</evidence>
<dbReference type="STRING" id="1280948.HY36_11550"/>
<dbReference type="AlphaFoldDB" id="A0A059DWT8"/>
<keyword evidence="6 9" id="KW-1133">Transmembrane helix</keyword>
<evidence type="ECO:0000256" key="9">
    <source>
        <dbReference type="RuleBase" id="RU361157"/>
    </source>
</evidence>
<evidence type="ECO:0000313" key="12">
    <source>
        <dbReference type="Proteomes" id="UP000024547"/>
    </source>
</evidence>
<evidence type="ECO:0000256" key="5">
    <source>
        <dbReference type="ARBA" id="ARBA00022692"/>
    </source>
</evidence>
<organism evidence="11 12">
    <name type="scientific">Hyphomonas atlantica</name>
    <dbReference type="NCBI Taxonomy" id="1280948"/>
    <lineage>
        <taxon>Bacteria</taxon>
        <taxon>Pseudomonadati</taxon>
        <taxon>Pseudomonadota</taxon>
        <taxon>Alphaproteobacteria</taxon>
        <taxon>Hyphomonadales</taxon>
        <taxon>Hyphomonadaceae</taxon>
        <taxon>Hyphomonas</taxon>
    </lineage>
</organism>
<name>A0A059DWT8_9PROT</name>
<dbReference type="InterPro" id="IPR013525">
    <property type="entry name" value="ABC2_TM"/>
</dbReference>
<evidence type="ECO:0000259" key="10">
    <source>
        <dbReference type="PROSITE" id="PS51012"/>
    </source>
</evidence>
<protein>
    <recommendedName>
        <fullName evidence="9">Transport permease protein</fullName>
    </recommendedName>
</protein>
<feature type="transmembrane region" description="Helical" evidence="9">
    <location>
        <begin position="232"/>
        <end position="255"/>
    </location>
</feature>
<feature type="transmembrane region" description="Helical" evidence="9">
    <location>
        <begin position="110"/>
        <end position="137"/>
    </location>
</feature>
<evidence type="ECO:0000256" key="7">
    <source>
        <dbReference type="ARBA" id="ARBA00023047"/>
    </source>
</evidence>
<keyword evidence="7" id="KW-0625">Polysaccharide transport</keyword>
<dbReference type="GO" id="GO:0005886">
    <property type="term" value="C:plasma membrane"/>
    <property type="evidence" value="ECO:0007669"/>
    <property type="project" value="UniProtKB-SubCell"/>
</dbReference>
<reference evidence="11 12" key="1">
    <citation type="journal article" date="2014" name="Antonie Van Leeuwenhoek">
        <title>Hyphomonas beringensis sp. nov. and Hyphomonas chukchiensis sp. nov., isolated from surface seawater of the Bering Sea and Chukchi Sea.</title>
        <authorList>
            <person name="Li C."/>
            <person name="Lai Q."/>
            <person name="Li G."/>
            <person name="Dong C."/>
            <person name="Wang J."/>
            <person name="Liao Y."/>
            <person name="Shao Z."/>
        </authorList>
    </citation>
    <scope>NUCLEOTIDE SEQUENCE [LARGE SCALE GENOMIC DNA]</scope>
    <source>
        <strain evidence="11 12">22II1-22F38</strain>
    </source>
</reference>
<dbReference type="PATRIC" id="fig|1280948.3.peg.3430"/>
<dbReference type="Proteomes" id="UP000024547">
    <property type="component" value="Unassembled WGS sequence"/>
</dbReference>
<evidence type="ECO:0000256" key="6">
    <source>
        <dbReference type="ARBA" id="ARBA00022989"/>
    </source>
</evidence>
<feature type="transmembrane region" description="Helical" evidence="9">
    <location>
        <begin position="178"/>
        <end position="198"/>
    </location>
</feature>
<proteinExistence type="inferred from homology"/>
<dbReference type="EMBL" id="AWFH01000063">
    <property type="protein sequence ID" value="KCZ57805.1"/>
    <property type="molecule type" value="Genomic_DNA"/>
</dbReference>
<evidence type="ECO:0000256" key="1">
    <source>
        <dbReference type="ARBA" id="ARBA00004651"/>
    </source>
</evidence>